<dbReference type="EMBL" id="JACHDN010000001">
    <property type="protein sequence ID" value="MBB5474646.1"/>
    <property type="molecule type" value="Genomic_DNA"/>
</dbReference>
<organism evidence="1 3">
    <name type="scientific">Cellulomonas hominis</name>
    <dbReference type="NCBI Taxonomy" id="156981"/>
    <lineage>
        <taxon>Bacteria</taxon>
        <taxon>Bacillati</taxon>
        <taxon>Actinomycetota</taxon>
        <taxon>Actinomycetes</taxon>
        <taxon>Micrococcales</taxon>
        <taxon>Cellulomonadaceae</taxon>
        <taxon>Cellulomonas</taxon>
    </lineage>
</organism>
<comment type="caution">
    <text evidence="1">The sequence shown here is derived from an EMBL/GenBank/DDBJ whole genome shotgun (WGS) entry which is preliminary data.</text>
</comment>
<reference evidence="1 3" key="1">
    <citation type="submission" date="2019-07" db="EMBL/GenBank/DDBJ databases">
        <title>Whole genome shotgun sequence of Cellulomonas hominis NBRC 16055.</title>
        <authorList>
            <person name="Hosoyama A."/>
            <person name="Uohara A."/>
            <person name="Ohji S."/>
            <person name="Ichikawa N."/>
        </authorList>
    </citation>
    <scope>NUCLEOTIDE SEQUENCE [LARGE SCALE GENOMIC DNA]</scope>
    <source>
        <strain evidence="1 3">NBRC 16055</strain>
    </source>
</reference>
<dbReference type="InterPro" id="IPR013785">
    <property type="entry name" value="Aldolase_TIM"/>
</dbReference>
<name>A0A511FHZ2_9CELL</name>
<keyword evidence="2" id="KW-0489">Methyltransferase</keyword>
<reference evidence="2 4" key="2">
    <citation type="submission" date="2020-08" db="EMBL/GenBank/DDBJ databases">
        <title>Sequencing the genomes of 1000 actinobacteria strains.</title>
        <authorList>
            <person name="Klenk H.-P."/>
        </authorList>
    </citation>
    <scope>NUCLEOTIDE SEQUENCE [LARGE SCALE GENOMIC DNA]</scope>
    <source>
        <strain evidence="2 4">DSM 9581</strain>
    </source>
</reference>
<dbReference type="Proteomes" id="UP000321723">
    <property type="component" value="Unassembled WGS sequence"/>
</dbReference>
<evidence type="ECO:0000313" key="2">
    <source>
        <dbReference type="EMBL" id="MBB5474646.1"/>
    </source>
</evidence>
<dbReference type="EC" id="2.1.1.192" evidence="2"/>
<proteinExistence type="predicted"/>
<sequence>MSNSVRTVHRIPTGFLFTGEYSRGMLETLSIGDYGKKHNVKADWLGYTEDLDGVANTTCMPLSEKWVVTLSTQYGCPMACTFCDVPNLGFHGNASFEDLQAQLLNAIGMFPGQRYTERLNLHFARMGDPGYNDAVLDFTQWLWHGKRDIAATTGLTIDVLHPVFTTSSPKKVKKLPERLARWVSLKNDLYNGQAGLQLSINSTSDAQREAMFAGKAMSLADIAAMVADLPDPVGRKYCLNFALASGYEVDADRLVSLFSPDRFMVKLTPIHNNNACRANGIETVGGYEAFTPYATAERDLKSAGFDVLVFVPSMDEEDGLVTCGNAILGGSTLRTTPTGPLKIAGVQLPVGQPA</sequence>
<dbReference type="AlphaFoldDB" id="A0A511FHZ2"/>
<dbReference type="RefSeq" id="WP_221286380.1">
    <property type="nucleotide sequence ID" value="NZ_BJVQ01000116.1"/>
</dbReference>
<evidence type="ECO:0000313" key="1">
    <source>
        <dbReference type="EMBL" id="GEL48832.1"/>
    </source>
</evidence>
<keyword evidence="2" id="KW-0808">Transferase</keyword>
<dbReference type="GO" id="GO:0008168">
    <property type="term" value="F:methyltransferase activity"/>
    <property type="evidence" value="ECO:0007669"/>
    <property type="project" value="UniProtKB-KW"/>
</dbReference>
<evidence type="ECO:0000313" key="4">
    <source>
        <dbReference type="Proteomes" id="UP000564629"/>
    </source>
</evidence>
<protein>
    <submittedName>
        <fullName evidence="2">23S rRNA (Adenine2503-C2)-methyltransferase</fullName>
        <ecNumber evidence="2">2.1.1.192</ecNumber>
    </submittedName>
    <submittedName>
        <fullName evidence="1">Radical SAM protein</fullName>
    </submittedName>
</protein>
<dbReference type="Proteomes" id="UP000564629">
    <property type="component" value="Unassembled WGS sequence"/>
</dbReference>
<accession>A0A511FHZ2</accession>
<gene>
    <name evidence="1" type="ORF">CHO01_39480</name>
    <name evidence="2" type="ORF">HNR08_003382</name>
</gene>
<keyword evidence="3" id="KW-1185">Reference proteome</keyword>
<dbReference type="GO" id="GO:0032259">
    <property type="term" value="P:methylation"/>
    <property type="evidence" value="ECO:0007669"/>
    <property type="project" value="UniProtKB-KW"/>
</dbReference>
<evidence type="ECO:0000313" key="3">
    <source>
        <dbReference type="Proteomes" id="UP000321723"/>
    </source>
</evidence>
<dbReference type="Gene3D" id="3.20.20.70">
    <property type="entry name" value="Aldolase class I"/>
    <property type="match status" value="1"/>
</dbReference>
<dbReference type="EMBL" id="BJVQ01000116">
    <property type="protein sequence ID" value="GEL48832.1"/>
    <property type="molecule type" value="Genomic_DNA"/>
</dbReference>